<evidence type="ECO:0000259" key="1">
    <source>
        <dbReference type="Pfam" id="PF13737"/>
    </source>
</evidence>
<dbReference type="RefSeq" id="WP_034403278.1">
    <property type="nucleotide sequence ID" value="NZ_AWTP01000123.1"/>
</dbReference>
<dbReference type="Pfam" id="PF13737">
    <property type="entry name" value="DDE_Tnp_1_5"/>
    <property type="match status" value="1"/>
</dbReference>
<dbReference type="PANTHER" id="PTHR34631">
    <property type="match status" value="1"/>
</dbReference>
<gene>
    <name evidence="2" type="ORF">P608_18160</name>
</gene>
<dbReference type="Proteomes" id="UP000029549">
    <property type="component" value="Unassembled WGS sequence"/>
</dbReference>
<keyword evidence="3" id="KW-1185">Reference proteome</keyword>
<protein>
    <submittedName>
        <fullName evidence="2">Transposase</fullName>
    </submittedName>
</protein>
<accession>A0A0E3CEH0</accession>
<proteinExistence type="predicted"/>
<feature type="domain" description="Transposase DDE" evidence="1">
    <location>
        <begin position="23"/>
        <end position="130"/>
    </location>
</feature>
<evidence type="ECO:0000313" key="3">
    <source>
        <dbReference type="Proteomes" id="UP000029549"/>
    </source>
</evidence>
<dbReference type="NCBIfam" id="NF033579">
    <property type="entry name" value="transpos_IS5_2"/>
    <property type="match status" value="1"/>
</dbReference>
<dbReference type="PANTHER" id="PTHR34631:SF3">
    <property type="entry name" value="ISSOD12 TRANSPOSASE TNPA_ISSOD12"/>
    <property type="match status" value="1"/>
</dbReference>
<organism evidence="2 3">
    <name type="scientific">Comamonas thiooxydans</name>
    <dbReference type="NCBI Taxonomy" id="363952"/>
    <lineage>
        <taxon>Bacteria</taxon>
        <taxon>Pseudomonadati</taxon>
        <taxon>Pseudomonadota</taxon>
        <taxon>Betaproteobacteria</taxon>
        <taxon>Burkholderiales</taxon>
        <taxon>Comamonadaceae</taxon>
        <taxon>Comamonas</taxon>
    </lineage>
</organism>
<comment type="caution">
    <text evidence="2">The sequence shown here is derived from an EMBL/GenBank/DDBJ whole genome shotgun (WGS) entry which is preliminary data.</text>
</comment>
<dbReference type="EMBL" id="AWTP01000123">
    <property type="protein sequence ID" value="KGH08295.1"/>
    <property type="molecule type" value="Genomic_DNA"/>
</dbReference>
<dbReference type="InterPro" id="IPR025668">
    <property type="entry name" value="Tnp_DDE_dom"/>
</dbReference>
<dbReference type="AlphaFoldDB" id="A0A0E3CEH0"/>
<dbReference type="InterPro" id="IPR053520">
    <property type="entry name" value="Transposase_Tn903"/>
</dbReference>
<name>A0A0E3CEH0_9BURK</name>
<sequence length="308" mass="34727">MSLSRKSRYRTTNWKQYNAALKARGSLSIWLDKRMAWFAAASGKRGRSPKFSDAAIQFCLTLKNLFGLALRQTTGLVESVLQLCGLAWSAPDFSTLCRRQRDLDVQIPYSRSKAGLHLLVDSTGIKFVGEGEWKCKKHGAEYRRQWRKLHIGIDADTLQIRAICVTSNNVSDASVLSDLLAQLPLDDALKSLTGDGAYDTQPAYEAIVRHGAIPIIPPRKNARIRKGAVFGYRNAAIAACRRLGRSIWKRWIGYHRRSLVETKMNCIKRLGERVMSRTFERQVNELHIRAAILNRFTELGRPQTAAVA</sequence>
<dbReference type="InterPro" id="IPR053172">
    <property type="entry name" value="Tn903_transposase"/>
</dbReference>
<reference evidence="2 3" key="1">
    <citation type="submission" date="2013-09" db="EMBL/GenBank/DDBJ databases">
        <title>High correlation between genotypes and phenotypes of environmental bacteria Comamonas testosteroni strains.</title>
        <authorList>
            <person name="Liu L."/>
            <person name="Zhu W."/>
            <person name="Xia X."/>
            <person name="Xu B."/>
            <person name="Luo M."/>
            <person name="Wang G."/>
        </authorList>
    </citation>
    <scope>NUCLEOTIDE SEQUENCE [LARGE SCALE GENOMIC DNA]</scope>
    <source>
        <strain evidence="2 3">DF2</strain>
    </source>
</reference>
<evidence type="ECO:0000313" key="2">
    <source>
        <dbReference type="EMBL" id="KGH08295.1"/>
    </source>
</evidence>